<keyword evidence="5" id="KW-1185">Reference proteome</keyword>
<evidence type="ECO:0000256" key="2">
    <source>
        <dbReference type="SAM" id="MobiDB-lite"/>
    </source>
</evidence>
<evidence type="ECO:0000259" key="3">
    <source>
        <dbReference type="Pfam" id="PF08457"/>
    </source>
</evidence>
<feature type="region of interest" description="Disordered" evidence="2">
    <location>
        <begin position="1054"/>
        <end position="1084"/>
    </location>
</feature>
<dbReference type="InterPro" id="IPR013665">
    <property type="entry name" value="Sfi1_dom"/>
</dbReference>
<feature type="domain" description="Sfi1 spindle body" evidence="3">
    <location>
        <begin position="552"/>
        <end position="766"/>
    </location>
</feature>
<sequence>MSGRNFRHVDEEKGFANDFVKADKFSGQDSENRVLAKQAILRELNKDLSLRAERIKLQSKKVVNVISNEGVEKGAGDAFSTTVIVQSKTFDSFEKDRSQKNSTPSKIPMSNARIRRREIKEKSSNIDVRNYRPGYTWNRGGRLKELRIRYIARKFLYRWIKNVFGKVLPSTALQHYKRIIIRKVFDVWYNDWWEVRQEWRLLIRAECHYRYVVWGRIIAAWKEYVYLCRVRNAKMCKAKSHYNNTILSKVSVAWKRYIVHQKQSKKMSQIALRQRQEVLVRNAWRKWLAEMANCDHYREMDSISLQFWSYRLQAEHWFIWIEKFQNRLKEKQKMELASRYHQQSLKKTCLTKWLGYHKQRRVKKSNLDYGSQLYQVSLKIRYLKYWRERLRVKRSHASLELQIINSGKMFQKRRYLERWKKFVDKKKTERAKLQHADLFYIRHLLGYGFNAFRLNSVQARIQRMRNTMATQLHYRHVMNEYWNVWLNRCERNEELDLLPLTLKARKHHGRILLSKCFKALNAYKEWRSHRMAQYTKADTHYYLHEMPKYMFYMKVFVQVSKTEKENKVKSQQFYRESNLSRFFCHWSNATEQSKENRLAERMAILHYDGTVLHTFFEKWKLRTVELLEDKVKEEQAVEHSCWTNCQKHFQAWRDHVRDVKKGEENEGKAVQHRYRCLIKQHFRQWRQYHASRQEKTRLKEKADEYYKKKVCRLMFIHLRLYIQQTRQINTAVQNRYQVKCQQLKSMALKQWYKNAKEEKEERCKDNTADLHHNIHLIHRVFTTWHRYAVIHSFKKTESNKLELEAREHLKRVIVKQCFNKWCAAKDRNILIKLRLQQAAQHHENKTCEKVIKAWIESTRLSRRKNLLTRQSQWFYNVRLTAKYYLLWKQYLIEAEKTQEKTHIALWHWSLNLQKKVVEGWIQYIDERKRKKERIATAMSNRRARLLRNGVSQWLNVADDLSKMRSKFAAQQQAKTAYDRYQLLQKYALHWKHVTIKNIRTRGGPRPLIVKDTSKESTVNQLRNILPSREHPSIFPASCRYSDLPVLKMVSASPCRPLDPRKTASENVQHQERSQPIRQRPKPRRPAFLVDSLKKAGLFSSLIDNSPEICEEENEDEEVNIRPDHVQPASSFVENAVREQTVLVVSSPSNAVSSNQRHLELSPPENNQSTPQNVTQNSKDAEGRCSISPSNQYSLTVEQRILHSSPLSGRHDLRQSTLALSTLSGGHDTSRLNLETNEITLLKPGDFMKSLNSDKERSVSVSQENAPKDIGREKDMTYHEELIYIRNTLKILEEDKKRLKSLQKQYKHLSKWLKDEVKIDDDDDDIDEQQVQDELLEVKKEIAVLKDSVSKDKIKCQRLVERSKILVSLIQT</sequence>
<evidence type="ECO:0000256" key="1">
    <source>
        <dbReference type="SAM" id="Coils"/>
    </source>
</evidence>
<proteinExistence type="predicted"/>
<dbReference type="PANTHER" id="PTHR22028">
    <property type="entry name" value="SFI1 SPINDLE BODY DOMAIN-CONTAINING PROTEIN-RELATED"/>
    <property type="match status" value="1"/>
</dbReference>
<accession>A0AAN8Q9D9</accession>
<dbReference type="Proteomes" id="UP001347796">
    <property type="component" value="Unassembled WGS sequence"/>
</dbReference>
<gene>
    <name evidence="4" type="ORF">SNE40_007968</name>
</gene>
<dbReference type="EMBL" id="JAZGQO010000006">
    <property type="protein sequence ID" value="KAK6185820.1"/>
    <property type="molecule type" value="Genomic_DNA"/>
</dbReference>
<evidence type="ECO:0000313" key="5">
    <source>
        <dbReference type="Proteomes" id="UP001347796"/>
    </source>
</evidence>
<dbReference type="PANTHER" id="PTHR22028:SF4">
    <property type="entry name" value="PROTEIN SFI1 HOMOLOG"/>
    <property type="match status" value="1"/>
</dbReference>
<dbReference type="InterPro" id="IPR052270">
    <property type="entry name" value="CACF_protein"/>
</dbReference>
<evidence type="ECO:0000313" key="4">
    <source>
        <dbReference type="EMBL" id="KAK6185820.1"/>
    </source>
</evidence>
<feature type="compositionally biased region" description="Polar residues" evidence="2">
    <location>
        <begin position="1163"/>
        <end position="1177"/>
    </location>
</feature>
<reference evidence="4 5" key="1">
    <citation type="submission" date="2024-01" db="EMBL/GenBank/DDBJ databases">
        <title>The genome of the rayed Mediterranean limpet Patella caerulea (Linnaeus, 1758).</title>
        <authorList>
            <person name="Anh-Thu Weber A."/>
            <person name="Halstead-Nussloch G."/>
        </authorList>
    </citation>
    <scope>NUCLEOTIDE SEQUENCE [LARGE SCALE GENOMIC DNA]</scope>
    <source>
        <strain evidence="4">AATW-2023a</strain>
        <tissue evidence="4">Whole specimen</tissue>
    </source>
</reference>
<protein>
    <recommendedName>
        <fullName evidence="3">Sfi1 spindle body domain-containing protein</fullName>
    </recommendedName>
</protein>
<keyword evidence="1" id="KW-0175">Coiled coil</keyword>
<feature type="compositionally biased region" description="Basic and acidic residues" evidence="2">
    <location>
        <begin position="1057"/>
        <end position="1074"/>
    </location>
</feature>
<feature type="region of interest" description="Disordered" evidence="2">
    <location>
        <begin position="1146"/>
        <end position="1187"/>
    </location>
</feature>
<name>A0AAN8Q9D9_PATCE</name>
<feature type="coiled-coil region" evidence="1">
    <location>
        <begin position="1284"/>
        <end position="1347"/>
    </location>
</feature>
<dbReference type="GO" id="GO:0019902">
    <property type="term" value="F:phosphatase binding"/>
    <property type="evidence" value="ECO:0007669"/>
    <property type="project" value="TreeGrafter"/>
</dbReference>
<organism evidence="4 5">
    <name type="scientific">Patella caerulea</name>
    <name type="common">Rayed Mediterranean limpet</name>
    <dbReference type="NCBI Taxonomy" id="87958"/>
    <lineage>
        <taxon>Eukaryota</taxon>
        <taxon>Metazoa</taxon>
        <taxon>Spiralia</taxon>
        <taxon>Lophotrochozoa</taxon>
        <taxon>Mollusca</taxon>
        <taxon>Gastropoda</taxon>
        <taxon>Patellogastropoda</taxon>
        <taxon>Patelloidea</taxon>
        <taxon>Patellidae</taxon>
        <taxon>Patella</taxon>
    </lineage>
</organism>
<dbReference type="Pfam" id="PF08457">
    <property type="entry name" value="Sfi1"/>
    <property type="match status" value="1"/>
</dbReference>
<comment type="caution">
    <text evidence="4">The sequence shown here is derived from an EMBL/GenBank/DDBJ whole genome shotgun (WGS) entry which is preliminary data.</text>
</comment>